<dbReference type="OrthoDB" id="2061990at2"/>
<gene>
    <name evidence="2" type="ORF">DMH04_54765</name>
</gene>
<dbReference type="InterPro" id="IPR016181">
    <property type="entry name" value="Acyl_CoA_acyltransferase"/>
</dbReference>
<protein>
    <submittedName>
        <fullName evidence="2">GNAT family N-acetyltransferase</fullName>
    </submittedName>
</protein>
<dbReference type="GO" id="GO:1990189">
    <property type="term" value="F:protein N-terminal-serine acetyltransferase activity"/>
    <property type="evidence" value="ECO:0007669"/>
    <property type="project" value="TreeGrafter"/>
</dbReference>
<dbReference type="InterPro" id="IPR051908">
    <property type="entry name" value="Ribosomal_N-acetyltransferase"/>
</dbReference>
<comment type="caution">
    <text evidence="2">The sequence shown here is derived from an EMBL/GenBank/DDBJ whole genome shotgun (WGS) entry which is preliminary data.</text>
</comment>
<dbReference type="Pfam" id="PF13302">
    <property type="entry name" value="Acetyltransf_3"/>
    <property type="match status" value="1"/>
</dbReference>
<dbReference type="AlphaFoldDB" id="A0A428XXH4"/>
<organism evidence="2 3">
    <name type="scientific">Kibdelosporangium aridum</name>
    <dbReference type="NCBI Taxonomy" id="2030"/>
    <lineage>
        <taxon>Bacteria</taxon>
        <taxon>Bacillati</taxon>
        <taxon>Actinomycetota</taxon>
        <taxon>Actinomycetes</taxon>
        <taxon>Pseudonocardiales</taxon>
        <taxon>Pseudonocardiaceae</taxon>
        <taxon>Kibdelosporangium</taxon>
    </lineage>
</organism>
<dbReference type="InterPro" id="IPR000182">
    <property type="entry name" value="GNAT_dom"/>
</dbReference>
<dbReference type="PANTHER" id="PTHR43441:SF2">
    <property type="entry name" value="FAMILY ACETYLTRANSFERASE, PUTATIVE (AFU_ORTHOLOGUE AFUA_7G00850)-RELATED"/>
    <property type="match status" value="1"/>
</dbReference>
<dbReference type="GO" id="GO:0008999">
    <property type="term" value="F:protein-N-terminal-alanine acetyltransferase activity"/>
    <property type="evidence" value="ECO:0007669"/>
    <property type="project" value="TreeGrafter"/>
</dbReference>
<reference evidence="2 3" key="1">
    <citation type="submission" date="2018-05" db="EMBL/GenBank/DDBJ databases">
        <title>Evolution of GPA BGCs.</title>
        <authorList>
            <person name="Waglechner N."/>
            <person name="Wright G.D."/>
        </authorList>
    </citation>
    <scope>NUCLEOTIDE SEQUENCE [LARGE SCALE GENOMIC DNA]</scope>
    <source>
        <strain evidence="2 3">A82846</strain>
    </source>
</reference>
<dbReference type="Gene3D" id="3.40.630.30">
    <property type="match status" value="1"/>
</dbReference>
<evidence type="ECO:0000313" key="3">
    <source>
        <dbReference type="Proteomes" id="UP000287547"/>
    </source>
</evidence>
<dbReference type="PANTHER" id="PTHR43441">
    <property type="entry name" value="RIBOSOMAL-PROTEIN-SERINE ACETYLTRANSFERASE"/>
    <property type="match status" value="1"/>
</dbReference>
<evidence type="ECO:0000313" key="2">
    <source>
        <dbReference type="EMBL" id="RSM60057.1"/>
    </source>
</evidence>
<dbReference type="RefSeq" id="WP_051796678.1">
    <property type="nucleotide sequence ID" value="NZ_QHKI01000122.1"/>
</dbReference>
<keyword evidence="2" id="KW-0808">Transferase</keyword>
<dbReference type="EMBL" id="QHKI01000122">
    <property type="protein sequence ID" value="RSM60057.1"/>
    <property type="molecule type" value="Genomic_DNA"/>
</dbReference>
<evidence type="ECO:0000259" key="1">
    <source>
        <dbReference type="PROSITE" id="PS51186"/>
    </source>
</evidence>
<feature type="domain" description="N-acetyltransferase" evidence="1">
    <location>
        <begin position="11"/>
        <end position="171"/>
    </location>
</feature>
<name>A0A428XXH4_KIBAR</name>
<dbReference type="GO" id="GO:0005737">
    <property type="term" value="C:cytoplasm"/>
    <property type="evidence" value="ECO:0007669"/>
    <property type="project" value="TreeGrafter"/>
</dbReference>
<accession>A0A428XXH4</accession>
<dbReference type="Proteomes" id="UP000287547">
    <property type="component" value="Unassembled WGS sequence"/>
</dbReference>
<dbReference type="PROSITE" id="PS51186">
    <property type="entry name" value="GNAT"/>
    <property type="match status" value="1"/>
</dbReference>
<dbReference type="CDD" id="cd04301">
    <property type="entry name" value="NAT_SF"/>
    <property type="match status" value="1"/>
</dbReference>
<sequence>MDVDLNLGAGLDARVLTVDDAPLLVEATIGETGRSLWGARPVGPYTLTDAQQALSQWEHGQFSIGILREGHLLGAVGLMPDEQASIELAYWIRPEQRGRGIGSRAVRAATLWTHQTLRVPRIWLEINPGNEPSLRLARQVGYRFEQRLARHCRDWSAEDPELDTWHDCLIWIYPPTA</sequence>
<proteinExistence type="predicted"/>
<dbReference type="SUPFAM" id="SSF55729">
    <property type="entry name" value="Acyl-CoA N-acyltransferases (Nat)"/>
    <property type="match status" value="1"/>
</dbReference>